<dbReference type="GO" id="GO:0005737">
    <property type="term" value="C:cytoplasm"/>
    <property type="evidence" value="ECO:0007669"/>
    <property type="project" value="TreeGrafter"/>
</dbReference>
<dbReference type="PROSITE" id="PS51882">
    <property type="entry name" value="G_ALPHA"/>
    <property type="match status" value="1"/>
</dbReference>
<name>A0A7E4VGK1_PANRE</name>
<keyword evidence="2 4" id="KW-0342">GTP-binding</keyword>
<dbReference type="Pfam" id="PF00503">
    <property type="entry name" value="G-alpha"/>
    <property type="match status" value="1"/>
</dbReference>
<dbReference type="AlphaFoldDB" id="A0A7E4VGK1"/>
<feature type="binding site" evidence="4">
    <location>
        <begin position="8"/>
        <end position="12"/>
    </location>
    <ligand>
        <name>GTP</name>
        <dbReference type="ChEBI" id="CHEBI:37565"/>
    </ligand>
</feature>
<reference evidence="5" key="1">
    <citation type="journal article" date="2013" name="Genetics">
        <title>The draft genome and transcriptome of Panagrellus redivivus are shaped by the harsh demands of a free-living lifestyle.</title>
        <authorList>
            <person name="Srinivasan J."/>
            <person name="Dillman A.R."/>
            <person name="Macchietto M.G."/>
            <person name="Heikkinen L."/>
            <person name="Lakso M."/>
            <person name="Fracchia K.M."/>
            <person name="Antoshechkin I."/>
            <person name="Mortazavi A."/>
            <person name="Wong G."/>
            <person name="Sternberg P.W."/>
        </authorList>
    </citation>
    <scope>NUCLEOTIDE SEQUENCE [LARGE SCALE GENOMIC DNA]</scope>
    <source>
        <strain evidence="5">MT8872</strain>
    </source>
</reference>
<evidence type="ECO:0000256" key="3">
    <source>
        <dbReference type="ARBA" id="ARBA00023224"/>
    </source>
</evidence>
<accession>A0A7E4VGK1</accession>
<dbReference type="FunFam" id="3.40.50.300:FF:000720">
    <property type="entry name" value="Guanine nucleotide-binding protein G(k) subunit alpha"/>
    <property type="match status" value="1"/>
</dbReference>
<dbReference type="GO" id="GO:0001664">
    <property type="term" value="F:G protein-coupled receptor binding"/>
    <property type="evidence" value="ECO:0007669"/>
    <property type="project" value="TreeGrafter"/>
</dbReference>
<sequence length="155" mass="17926">MFVSRLFDIGGQRVDRRKWATMYDGLNAILYCIAISEYDQKYEDEDQKSKLADSLDLLEQTCKCDKFAETPIFVFLNEVDVLKEKLDKIPLKNYIPEYSGKTEKDAMDFLMNKVKERTTAHASNLTFFEYMCAIDTDATAKSLDNVFKKLISIAK</sequence>
<dbReference type="WBParaSite" id="Pan_g20122.t1">
    <property type="protein sequence ID" value="Pan_g20122.t1"/>
    <property type="gene ID" value="Pan_g20122"/>
</dbReference>
<protein>
    <submittedName>
        <fullName evidence="6">G-protein alpha subunit</fullName>
    </submittedName>
</protein>
<dbReference type="GO" id="GO:0031683">
    <property type="term" value="F:G-protein beta/gamma-subunit complex binding"/>
    <property type="evidence" value="ECO:0007669"/>
    <property type="project" value="InterPro"/>
</dbReference>
<organism evidence="5 6">
    <name type="scientific">Panagrellus redivivus</name>
    <name type="common">Microworm</name>
    <dbReference type="NCBI Taxonomy" id="6233"/>
    <lineage>
        <taxon>Eukaryota</taxon>
        <taxon>Metazoa</taxon>
        <taxon>Ecdysozoa</taxon>
        <taxon>Nematoda</taxon>
        <taxon>Chromadorea</taxon>
        <taxon>Rhabditida</taxon>
        <taxon>Tylenchina</taxon>
        <taxon>Panagrolaimomorpha</taxon>
        <taxon>Panagrolaimoidea</taxon>
        <taxon>Panagrolaimidae</taxon>
        <taxon>Panagrellus</taxon>
    </lineage>
</organism>
<evidence type="ECO:0000256" key="4">
    <source>
        <dbReference type="PIRSR" id="PIRSR601019-1"/>
    </source>
</evidence>
<feature type="binding site" evidence="4">
    <location>
        <position position="133"/>
    </location>
    <ligand>
        <name>GTP</name>
        <dbReference type="ChEBI" id="CHEBI:37565"/>
    </ligand>
</feature>
<dbReference type="GO" id="GO:0005525">
    <property type="term" value="F:GTP binding"/>
    <property type="evidence" value="ECO:0007669"/>
    <property type="project" value="UniProtKB-KW"/>
</dbReference>
<evidence type="ECO:0000256" key="1">
    <source>
        <dbReference type="ARBA" id="ARBA00022741"/>
    </source>
</evidence>
<dbReference type="InterPro" id="IPR027417">
    <property type="entry name" value="P-loop_NTPase"/>
</dbReference>
<dbReference type="SUPFAM" id="SSF52540">
    <property type="entry name" value="P-loop containing nucleoside triphosphate hydrolases"/>
    <property type="match status" value="1"/>
</dbReference>
<dbReference type="PANTHER" id="PTHR10218:SF210">
    <property type="entry name" value="GUANINE NUCLEOTIDE-BINDING PROTEIN ALPHA-13 SUBUNIT"/>
    <property type="match status" value="1"/>
</dbReference>
<evidence type="ECO:0000313" key="5">
    <source>
        <dbReference type="Proteomes" id="UP000492821"/>
    </source>
</evidence>
<reference evidence="6" key="2">
    <citation type="submission" date="2020-10" db="UniProtKB">
        <authorList>
            <consortium name="WormBaseParasite"/>
        </authorList>
    </citation>
    <scope>IDENTIFICATION</scope>
</reference>
<dbReference type="GO" id="GO:0007188">
    <property type="term" value="P:adenylate cyclase-modulating G protein-coupled receptor signaling pathway"/>
    <property type="evidence" value="ECO:0007669"/>
    <property type="project" value="TreeGrafter"/>
</dbReference>
<dbReference type="PANTHER" id="PTHR10218">
    <property type="entry name" value="GTP-BINDING PROTEIN ALPHA SUBUNIT"/>
    <property type="match status" value="1"/>
</dbReference>
<dbReference type="InterPro" id="IPR001019">
    <property type="entry name" value="Gprotein_alpha_su"/>
</dbReference>
<keyword evidence="5" id="KW-1185">Reference proteome</keyword>
<dbReference type="GO" id="GO:0003924">
    <property type="term" value="F:GTPase activity"/>
    <property type="evidence" value="ECO:0007669"/>
    <property type="project" value="InterPro"/>
</dbReference>
<dbReference type="PRINTS" id="PR00318">
    <property type="entry name" value="GPROTEINA"/>
</dbReference>
<dbReference type="SMART" id="SM00275">
    <property type="entry name" value="G_alpha"/>
    <property type="match status" value="1"/>
</dbReference>
<proteinExistence type="predicted"/>
<dbReference type="GO" id="GO:0005834">
    <property type="term" value="C:heterotrimeric G-protein complex"/>
    <property type="evidence" value="ECO:0007669"/>
    <property type="project" value="TreeGrafter"/>
</dbReference>
<feature type="binding site" evidence="4">
    <location>
        <begin position="77"/>
        <end position="80"/>
    </location>
    <ligand>
        <name>GTP</name>
        <dbReference type="ChEBI" id="CHEBI:37565"/>
    </ligand>
</feature>
<dbReference type="Proteomes" id="UP000492821">
    <property type="component" value="Unassembled WGS sequence"/>
</dbReference>
<evidence type="ECO:0000313" key="6">
    <source>
        <dbReference type="WBParaSite" id="Pan_g20122.t1"/>
    </source>
</evidence>
<dbReference type="Gene3D" id="3.40.50.300">
    <property type="entry name" value="P-loop containing nucleotide triphosphate hydrolases"/>
    <property type="match status" value="1"/>
</dbReference>
<evidence type="ECO:0000256" key="2">
    <source>
        <dbReference type="ARBA" id="ARBA00023134"/>
    </source>
</evidence>
<keyword evidence="1 4" id="KW-0547">Nucleotide-binding</keyword>
<keyword evidence="3" id="KW-0807">Transducer</keyword>